<dbReference type="KEGG" id="pco:PHACADRAFT_247464"/>
<name>K5XDI5_PHACS</name>
<sequence>MSSLPSLGGQQQPYRDDPVGPRQDFDPYAAYAAVAPQTPPQSARRDGYFPARTSSPPPGGHVHSPSASSMGHAVGHTARESAGSFEPLLAAGGSGSQPSTPGAIAPSSSMGPPLIPPRSPKRNAGPPTDEGHVAGAGLRDSASSVYSDVDEGGDQLVDLTPRQPLEVRNLPDGQRPGADISREPTRRTVAR</sequence>
<feature type="compositionally biased region" description="Low complexity" evidence="1">
    <location>
        <begin position="60"/>
        <end position="69"/>
    </location>
</feature>
<evidence type="ECO:0000256" key="1">
    <source>
        <dbReference type="SAM" id="MobiDB-lite"/>
    </source>
</evidence>
<dbReference type="InParanoid" id="K5XDI5"/>
<gene>
    <name evidence="2" type="ORF">PHACADRAFT_247464</name>
</gene>
<accession>K5XDI5</accession>
<organism evidence="2 3">
    <name type="scientific">Phanerochaete carnosa (strain HHB-10118-sp)</name>
    <name type="common">White-rot fungus</name>
    <name type="synonym">Peniophora carnosa</name>
    <dbReference type="NCBI Taxonomy" id="650164"/>
    <lineage>
        <taxon>Eukaryota</taxon>
        <taxon>Fungi</taxon>
        <taxon>Dikarya</taxon>
        <taxon>Basidiomycota</taxon>
        <taxon>Agaricomycotina</taxon>
        <taxon>Agaricomycetes</taxon>
        <taxon>Polyporales</taxon>
        <taxon>Phanerochaetaceae</taxon>
        <taxon>Phanerochaete</taxon>
    </lineage>
</organism>
<feature type="compositionally biased region" description="Basic and acidic residues" evidence="1">
    <location>
        <begin position="180"/>
        <end position="191"/>
    </location>
</feature>
<feature type="compositionally biased region" description="Polar residues" evidence="1">
    <location>
        <begin position="96"/>
        <end position="110"/>
    </location>
</feature>
<dbReference type="EMBL" id="JH930468">
    <property type="protein sequence ID" value="EKM61092.1"/>
    <property type="molecule type" value="Genomic_DNA"/>
</dbReference>
<proteinExistence type="predicted"/>
<protein>
    <submittedName>
        <fullName evidence="2">Uncharacterized protein</fullName>
    </submittedName>
</protein>
<dbReference type="HOGENOM" id="CLU_1204799_0_0_1"/>
<feature type="compositionally biased region" description="Polar residues" evidence="1">
    <location>
        <begin position="1"/>
        <end position="13"/>
    </location>
</feature>
<dbReference type="AlphaFoldDB" id="K5XDI5"/>
<reference evidence="2 3" key="1">
    <citation type="journal article" date="2012" name="BMC Genomics">
        <title>Comparative genomics of the white-rot fungi, Phanerochaete carnosa and P. chrysosporium, to elucidate the genetic basis of the distinct wood types they colonize.</title>
        <authorList>
            <person name="Suzuki H."/>
            <person name="MacDonald J."/>
            <person name="Syed K."/>
            <person name="Salamov A."/>
            <person name="Hori C."/>
            <person name="Aerts A."/>
            <person name="Henrissat B."/>
            <person name="Wiebenga A."/>
            <person name="vanKuyk P.A."/>
            <person name="Barry K."/>
            <person name="Lindquist E."/>
            <person name="LaButti K."/>
            <person name="Lapidus A."/>
            <person name="Lucas S."/>
            <person name="Coutinho P."/>
            <person name="Gong Y."/>
            <person name="Samejima M."/>
            <person name="Mahadevan R."/>
            <person name="Abou-Zaid M."/>
            <person name="de Vries R.P."/>
            <person name="Igarashi K."/>
            <person name="Yadav J.S."/>
            <person name="Grigoriev I.V."/>
            <person name="Master E.R."/>
        </authorList>
    </citation>
    <scope>NUCLEOTIDE SEQUENCE [LARGE SCALE GENOMIC DNA]</scope>
    <source>
        <strain evidence="2 3">HHB-10118-sp</strain>
    </source>
</reference>
<feature type="compositionally biased region" description="Basic and acidic residues" evidence="1">
    <location>
        <begin position="14"/>
        <end position="25"/>
    </location>
</feature>
<evidence type="ECO:0000313" key="2">
    <source>
        <dbReference type="EMBL" id="EKM61092.1"/>
    </source>
</evidence>
<feature type="region of interest" description="Disordered" evidence="1">
    <location>
        <begin position="1"/>
        <end position="191"/>
    </location>
</feature>
<dbReference type="GeneID" id="18914092"/>
<dbReference type="RefSeq" id="XP_007390526.1">
    <property type="nucleotide sequence ID" value="XM_007390464.1"/>
</dbReference>
<evidence type="ECO:0000313" key="3">
    <source>
        <dbReference type="Proteomes" id="UP000008370"/>
    </source>
</evidence>
<keyword evidence="3" id="KW-1185">Reference proteome</keyword>
<dbReference type="OrthoDB" id="3256702at2759"/>
<dbReference type="Proteomes" id="UP000008370">
    <property type="component" value="Unassembled WGS sequence"/>
</dbReference>